<organism evidence="3 4">
    <name type="scientific">Methanolobus profundi</name>
    <dbReference type="NCBI Taxonomy" id="487685"/>
    <lineage>
        <taxon>Archaea</taxon>
        <taxon>Methanobacteriati</taxon>
        <taxon>Methanobacteriota</taxon>
        <taxon>Stenosarchaea group</taxon>
        <taxon>Methanomicrobia</taxon>
        <taxon>Methanosarcinales</taxon>
        <taxon>Methanosarcinaceae</taxon>
        <taxon>Methanolobus</taxon>
    </lineage>
</organism>
<dbReference type="PANTHER" id="PTHR38138">
    <property type="entry name" value="VNG6441H"/>
    <property type="match status" value="1"/>
</dbReference>
<dbReference type="Pfam" id="PF07790">
    <property type="entry name" value="Pilin_N"/>
    <property type="match status" value="1"/>
</dbReference>
<sequence>MKANRRIFLSENAVSPVIGVMLMIVVTVILAAAVSSFAGSVETQDDPTQATFDVSCSASDGLIIIKHMGGDIIYKEDIKMMISHGLPKMTGYLSKENLTFYPADQQVRDAAMDKVSLQPGQLATYKFDNDYRHSNNTGEIGCLLGDQVVMVGETFEFTLVDVNTENSIYEANVVMEP</sequence>
<reference evidence="4" key="1">
    <citation type="submission" date="2016-10" db="EMBL/GenBank/DDBJ databases">
        <authorList>
            <person name="Varghese N."/>
            <person name="Submissions S."/>
        </authorList>
    </citation>
    <scope>NUCLEOTIDE SEQUENCE [LARGE SCALE GENOMIC DNA]</scope>
    <source>
        <strain evidence="4">Mob M</strain>
    </source>
</reference>
<dbReference type="Proteomes" id="UP000198535">
    <property type="component" value="Unassembled WGS sequence"/>
</dbReference>
<name>A0A1I4PG17_9EURY</name>
<keyword evidence="1" id="KW-1133">Transmembrane helix</keyword>
<keyword evidence="3" id="KW-0969">Cilium</keyword>
<keyword evidence="1" id="KW-0472">Membrane</keyword>
<evidence type="ECO:0000256" key="1">
    <source>
        <dbReference type="SAM" id="Phobius"/>
    </source>
</evidence>
<feature type="transmembrane region" description="Helical" evidence="1">
    <location>
        <begin position="12"/>
        <end position="34"/>
    </location>
</feature>
<evidence type="ECO:0000259" key="2">
    <source>
        <dbReference type="Pfam" id="PF07790"/>
    </source>
</evidence>
<proteinExistence type="predicted"/>
<dbReference type="OrthoDB" id="125222at2157"/>
<gene>
    <name evidence="3" type="ORF">SAMN04488696_0634</name>
</gene>
<dbReference type="PANTHER" id="PTHR38138:SF1">
    <property type="entry name" value="ARCHAEAL TYPE IV PILIN N-TERMINAL DOMAIN-CONTAINING PROTEIN"/>
    <property type="match status" value="1"/>
</dbReference>
<dbReference type="EMBL" id="FOUJ01000001">
    <property type="protein sequence ID" value="SFM26711.1"/>
    <property type="molecule type" value="Genomic_DNA"/>
</dbReference>
<keyword evidence="3" id="KW-0966">Cell projection</keyword>
<dbReference type="RefSeq" id="WP_091933030.1">
    <property type="nucleotide sequence ID" value="NZ_FOUJ01000001.1"/>
</dbReference>
<accession>A0A1I4PG17</accession>
<protein>
    <submittedName>
        <fullName evidence="3">Flagellin N-terminal-like domain-containing protein</fullName>
    </submittedName>
</protein>
<dbReference type="NCBIfam" id="TIGR02537">
    <property type="entry name" value="arch_flag_Nterm"/>
    <property type="match status" value="1"/>
</dbReference>
<evidence type="ECO:0000313" key="4">
    <source>
        <dbReference type="Proteomes" id="UP000198535"/>
    </source>
</evidence>
<evidence type="ECO:0000313" key="3">
    <source>
        <dbReference type="EMBL" id="SFM26711.1"/>
    </source>
</evidence>
<feature type="domain" description="Archaeal Type IV pilin N-terminal" evidence="2">
    <location>
        <begin position="12"/>
        <end position="83"/>
    </location>
</feature>
<dbReference type="AlphaFoldDB" id="A0A1I4PG17"/>
<keyword evidence="1" id="KW-0812">Transmembrane</keyword>
<dbReference type="InterPro" id="IPR013373">
    <property type="entry name" value="Flagellin/pilin_N_arc"/>
</dbReference>
<keyword evidence="3" id="KW-0282">Flagellum</keyword>
<keyword evidence="4" id="KW-1185">Reference proteome</keyword>
<dbReference type="InterPro" id="IPR012859">
    <property type="entry name" value="Pilin_N_archaeal"/>
</dbReference>
<dbReference type="STRING" id="487685.SAMN04488696_0634"/>